<accession>A0AAW9JR99</accession>
<dbReference type="Pfam" id="PF00583">
    <property type="entry name" value="Acetyltransf_1"/>
    <property type="match status" value="1"/>
</dbReference>
<comment type="caution">
    <text evidence="4">The sequence shown here is derived from an EMBL/GenBank/DDBJ whole genome shotgun (WGS) entry which is preliminary data.</text>
</comment>
<evidence type="ECO:0000313" key="5">
    <source>
        <dbReference type="Proteomes" id="UP001290462"/>
    </source>
</evidence>
<organism evidence="4 5">
    <name type="scientific">Carnobacterium maltaromaticum</name>
    <name type="common">Carnobacterium piscicola</name>
    <dbReference type="NCBI Taxonomy" id="2751"/>
    <lineage>
        <taxon>Bacteria</taxon>
        <taxon>Bacillati</taxon>
        <taxon>Bacillota</taxon>
        <taxon>Bacilli</taxon>
        <taxon>Lactobacillales</taxon>
        <taxon>Carnobacteriaceae</taxon>
        <taxon>Carnobacterium</taxon>
    </lineage>
</organism>
<reference evidence="4" key="1">
    <citation type="submission" date="2023-08" db="EMBL/GenBank/DDBJ databases">
        <title>Genomic characterization of piscicolin 126 produced by Carnobacterium maltaromaticum CM22 strain isolated from salmon (Salmo salar).</title>
        <authorList>
            <person name="Gonzalez-Gragera E."/>
            <person name="Garcia-Lopez J.D."/>
            <person name="Teso-Perez C."/>
            <person name="Gimenez-Hernandez I."/>
            <person name="Peralta-Sanchez J.M."/>
            <person name="Valdivia E."/>
            <person name="Montalban-Lopez M."/>
            <person name="Martin-Platero A.M."/>
            <person name="Banos A."/>
            <person name="Martinez-Bueno M."/>
        </authorList>
    </citation>
    <scope>NUCLEOTIDE SEQUENCE</scope>
    <source>
        <strain evidence="4">CM22</strain>
    </source>
</reference>
<gene>
    <name evidence="4" type="ORF">RAK27_00245</name>
</gene>
<dbReference type="CDD" id="cd04301">
    <property type="entry name" value="NAT_SF"/>
    <property type="match status" value="1"/>
</dbReference>
<keyword evidence="2" id="KW-0012">Acyltransferase</keyword>
<dbReference type="RefSeq" id="WP_322808222.1">
    <property type="nucleotide sequence ID" value="NZ_JAVBVO010000001.1"/>
</dbReference>
<evidence type="ECO:0000256" key="2">
    <source>
        <dbReference type="ARBA" id="ARBA00023315"/>
    </source>
</evidence>
<dbReference type="SUPFAM" id="SSF55729">
    <property type="entry name" value="Acyl-CoA N-acyltransferases (Nat)"/>
    <property type="match status" value="1"/>
</dbReference>
<dbReference type="Proteomes" id="UP001290462">
    <property type="component" value="Unassembled WGS sequence"/>
</dbReference>
<proteinExistence type="predicted"/>
<feature type="domain" description="N-acetyltransferase" evidence="3">
    <location>
        <begin position="1"/>
        <end position="145"/>
    </location>
</feature>
<dbReference type="Gene3D" id="3.40.630.30">
    <property type="match status" value="1"/>
</dbReference>
<evidence type="ECO:0000259" key="3">
    <source>
        <dbReference type="PROSITE" id="PS51186"/>
    </source>
</evidence>
<dbReference type="PANTHER" id="PTHR43800:SF1">
    <property type="entry name" value="PEPTIDYL-LYSINE N-ACETYLTRANSFERASE YJAB"/>
    <property type="match status" value="1"/>
</dbReference>
<evidence type="ECO:0000256" key="1">
    <source>
        <dbReference type="ARBA" id="ARBA00022679"/>
    </source>
</evidence>
<dbReference type="InterPro" id="IPR000182">
    <property type="entry name" value="GNAT_dom"/>
</dbReference>
<protein>
    <submittedName>
        <fullName evidence="4">GNAT family N-acetyltransferase</fullName>
    </submittedName>
</protein>
<dbReference type="AlphaFoldDB" id="A0AAW9JR99"/>
<dbReference type="EMBL" id="JAVBVO010000001">
    <property type="protein sequence ID" value="MDZ5757084.1"/>
    <property type="molecule type" value="Genomic_DNA"/>
</dbReference>
<sequence>MEFKKFTENDLVKCTKTFIEIFNDHPWNDKWTVERAKHYLSDYYHTPGFTGVLALEENEIVGFIYGVSKVWWDGNEFYIHEMGVKRNFQNKGIGKALLNHLIKELDSSDINNFALLTDRGVPAEEFYKRNGFKEIERLVFYSRDL</sequence>
<dbReference type="PROSITE" id="PS51186">
    <property type="entry name" value="GNAT"/>
    <property type="match status" value="1"/>
</dbReference>
<dbReference type="GO" id="GO:0016747">
    <property type="term" value="F:acyltransferase activity, transferring groups other than amino-acyl groups"/>
    <property type="evidence" value="ECO:0007669"/>
    <property type="project" value="InterPro"/>
</dbReference>
<dbReference type="InterPro" id="IPR016181">
    <property type="entry name" value="Acyl_CoA_acyltransferase"/>
</dbReference>
<keyword evidence="1" id="KW-0808">Transferase</keyword>
<dbReference type="PANTHER" id="PTHR43800">
    <property type="entry name" value="PEPTIDYL-LYSINE N-ACETYLTRANSFERASE YJAB"/>
    <property type="match status" value="1"/>
</dbReference>
<evidence type="ECO:0000313" key="4">
    <source>
        <dbReference type="EMBL" id="MDZ5757084.1"/>
    </source>
</evidence>
<name>A0AAW9JR99_CARML</name>